<gene>
    <name evidence="2" type="ORF">DPMN_077010</name>
</gene>
<organism evidence="2 3">
    <name type="scientific">Dreissena polymorpha</name>
    <name type="common">Zebra mussel</name>
    <name type="synonym">Mytilus polymorpha</name>
    <dbReference type="NCBI Taxonomy" id="45954"/>
    <lineage>
        <taxon>Eukaryota</taxon>
        <taxon>Metazoa</taxon>
        <taxon>Spiralia</taxon>
        <taxon>Lophotrochozoa</taxon>
        <taxon>Mollusca</taxon>
        <taxon>Bivalvia</taxon>
        <taxon>Autobranchia</taxon>
        <taxon>Heteroconchia</taxon>
        <taxon>Euheterodonta</taxon>
        <taxon>Imparidentia</taxon>
        <taxon>Neoheterodontei</taxon>
        <taxon>Myida</taxon>
        <taxon>Dreissenoidea</taxon>
        <taxon>Dreissenidae</taxon>
        <taxon>Dreissena</taxon>
    </lineage>
</organism>
<accession>A0A9D3YP58</accession>
<keyword evidence="3" id="KW-1185">Reference proteome</keyword>
<evidence type="ECO:0000256" key="1">
    <source>
        <dbReference type="SAM" id="SignalP"/>
    </source>
</evidence>
<dbReference type="Proteomes" id="UP000828390">
    <property type="component" value="Unassembled WGS sequence"/>
</dbReference>
<keyword evidence="1" id="KW-0732">Signal</keyword>
<feature type="chain" id="PRO_5038737144" evidence="1">
    <location>
        <begin position="25"/>
        <end position="62"/>
    </location>
</feature>
<proteinExistence type="predicted"/>
<protein>
    <submittedName>
        <fullName evidence="2">Uncharacterized protein</fullName>
    </submittedName>
</protein>
<comment type="caution">
    <text evidence="2">The sequence shown here is derived from an EMBL/GenBank/DDBJ whole genome shotgun (WGS) entry which is preliminary data.</text>
</comment>
<dbReference type="EMBL" id="JAIWYP010000015">
    <property type="protein sequence ID" value="KAH3702011.1"/>
    <property type="molecule type" value="Genomic_DNA"/>
</dbReference>
<reference evidence="2" key="2">
    <citation type="submission" date="2020-11" db="EMBL/GenBank/DDBJ databases">
        <authorList>
            <person name="McCartney M.A."/>
            <person name="Auch B."/>
            <person name="Kono T."/>
            <person name="Mallez S."/>
            <person name="Becker A."/>
            <person name="Gohl D.M."/>
            <person name="Silverstein K.A.T."/>
            <person name="Koren S."/>
            <person name="Bechman K.B."/>
            <person name="Herman A."/>
            <person name="Abrahante J.E."/>
            <person name="Garbe J."/>
        </authorList>
    </citation>
    <scope>NUCLEOTIDE SEQUENCE</scope>
    <source>
        <strain evidence="2">Duluth1</strain>
        <tissue evidence="2">Whole animal</tissue>
    </source>
</reference>
<feature type="signal peptide" evidence="1">
    <location>
        <begin position="1"/>
        <end position="24"/>
    </location>
</feature>
<evidence type="ECO:0000313" key="3">
    <source>
        <dbReference type="Proteomes" id="UP000828390"/>
    </source>
</evidence>
<reference evidence="2" key="1">
    <citation type="journal article" date="2019" name="bioRxiv">
        <title>The Genome of the Zebra Mussel, Dreissena polymorpha: A Resource for Invasive Species Research.</title>
        <authorList>
            <person name="McCartney M.A."/>
            <person name="Auch B."/>
            <person name="Kono T."/>
            <person name="Mallez S."/>
            <person name="Zhang Y."/>
            <person name="Obille A."/>
            <person name="Becker A."/>
            <person name="Abrahante J.E."/>
            <person name="Garbe J."/>
            <person name="Badalamenti J.P."/>
            <person name="Herman A."/>
            <person name="Mangelson H."/>
            <person name="Liachko I."/>
            <person name="Sullivan S."/>
            <person name="Sone E.D."/>
            <person name="Koren S."/>
            <person name="Silverstein K.A.T."/>
            <person name="Beckman K.B."/>
            <person name="Gohl D.M."/>
        </authorList>
    </citation>
    <scope>NUCLEOTIDE SEQUENCE</scope>
    <source>
        <strain evidence="2">Duluth1</strain>
        <tissue evidence="2">Whole animal</tissue>
    </source>
</reference>
<evidence type="ECO:0000313" key="2">
    <source>
        <dbReference type="EMBL" id="KAH3702011.1"/>
    </source>
</evidence>
<sequence length="62" mass="7122">MSVKERTMLPALIVLLAYNFCTHASTFLPDQMDGTDLLPELLKRMDAKDKEINELRVNINML</sequence>
<name>A0A9D3YP58_DREPO</name>
<dbReference type="AlphaFoldDB" id="A0A9D3YP58"/>